<dbReference type="AlphaFoldDB" id="A0A8J3IVV6"/>
<dbReference type="EMBL" id="BNJK01000002">
    <property type="protein sequence ID" value="GHO97737.1"/>
    <property type="molecule type" value="Genomic_DNA"/>
</dbReference>
<evidence type="ECO:0000313" key="2">
    <source>
        <dbReference type="EMBL" id="GHO97737.1"/>
    </source>
</evidence>
<accession>A0A8J3IVV6</accession>
<comment type="caution">
    <text evidence="2">The sequence shown here is derived from an EMBL/GenBank/DDBJ whole genome shotgun (WGS) entry which is preliminary data.</text>
</comment>
<evidence type="ECO:0000313" key="3">
    <source>
        <dbReference type="Proteomes" id="UP000597444"/>
    </source>
</evidence>
<name>A0A8J3IVV6_9CHLR</name>
<gene>
    <name evidence="2" type="ORF">KSF_077850</name>
</gene>
<proteinExistence type="predicted"/>
<protein>
    <submittedName>
        <fullName evidence="2">Uncharacterized protein</fullName>
    </submittedName>
</protein>
<organism evidence="2 3">
    <name type="scientific">Reticulibacter mediterranei</name>
    <dbReference type="NCBI Taxonomy" id="2778369"/>
    <lineage>
        <taxon>Bacteria</taxon>
        <taxon>Bacillati</taxon>
        <taxon>Chloroflexota</taxon>
        <taxon>Ktedonobacteria</taxon>
        <taxon>Ktedonobacterales</taxon>
        <taxon>Reticulibacteraceae</taxon>
        <taxon>Reticulibacter</taxon>
    </lineage>
</organism>
<keyword evidence="3" id="KW-1185">Reference proteome</keyword>
<evidence type="ECO:0000256" key="1">
    <source>
        <dbReference type="SAM" id="MobiDB-lite"/>
    </source>
</evidence>
<dbReference type="Proteomes" id="UP000597444">
    <property type="component" value="Unassembled WGS sequence"/>
</dbReference>
<sequence>MGALRLSLSPPNGPLPLAAWQTAMKRPGESDKRKAPTRTIQPPIVATAEPNILCPLTIPPQFPDAPMMRFPGLKGNFHNRSTTNYWR</sequence>
<reference evidence="2" key="1">
    <citation type="submission" date="2020-10" db="EMBL/GenBank/DDBJ databases">
        <title>Taxonomic study of unclassified bacteria belonging to the class Ktedonobacteria.</title>
        <authorList>
            <person name="Yabe S."/>
            <person name="Wang C.M."/>
            <person name="Zheng Y."/>
            <person name="Sakai Y."/>
            <person name="Cavaletti L."/>
            <person name="Monciardini P."/>
            <person name="Donadio S."/>
        </authorList>
    </citation>
    <scope>NUCLEOTIDE SEQUENCE</scope>
    <source>
        <strain evidence="2">ID150040</strain>
    </source>
</reference>
<feature type="region of interest" description="Disordered" evidence="1">
    <location>
        <begin position="24"/>
        <end position="44"/>
    </location>
</feature>